<dbReference type="EC" id="2.7.1.72" evidence="1"/>
<dbReference type="InterPro" id="IPR016477">
    <property type="entry name" value="Fructo-/Ketosamine-3-kinase"/>
</dbReference>
<proteinExistence type="predicted"/>
<dbReference type="Pfam" id="PF03881">
    <property type="entry name" value="Fructosamin_kin"/>
    <property type="match status" value="1"/>
</dbReference>
<evidence type="ECO:0000313" key="2">
    <source>
        <dbReference type="Proteomes" id="UP000579647"/>
    </source>
</evidence>
<accession>A0A840WFP9</accession>
<gene>
    <name evidence="1" type="ORF">HNR07_000035</name>
</gene>
<name>A0A840WFP9_9ACTN</name>
<reference evidence="1 2" key="1">
    <citation type="submission" date="2020-08" db="EMBL/GenBank/DDBJ databases">
        <title>Sequencing the genomes of 1000 actinobacteria strains.</title>
        <authorList>
            <person name="Klenk H.-P."/>
        </authorList>
    </citation>
    <scope>NUCLEOTIDE SEQUENCE [LARGE SCALE GENOMIC DNA]</scope>
    <source>
        <strain evidence="1 2">DSM 44598</strain>
    </source>
</reference>
<dbReference type="GO" id="GO:0050300">
    <property type="term" value="F:aminoglycoside 6-kinase activity"/>
    <property type="evidence" value="ECO:0007669"/>
    <property type="project" value="UniProtKB-EC"/>
</dbReference>
<dbReference type="Gene3D" id="1.10.510.10">
    <property type="entry name" value="Transferase(Phosphotransferase) domain 1"/>
    <property type="match status" value="1"/>
</dbReference>
<protein>
    <submittedName>
        <fullName evidence="1">Streptomycin 6-kinase</fullName>
        <ecNumber evidence="1">2.7.1.72</ecNumber>
    </submittedName>
</protein>
<comment type="caution">
    <text evidence="1">The sequence shown here is derived from an EMBL/GenBank/DDBJ whole genome shotgun (WGS) entry which is preliminary data.</text>
</comment>
<keyword evidence="2" id="KW-1185">Reference proteome</keyword>
<dbReference type="AlphaFoldDB" id="A0A840WFP9"/>
<keyword evidence="1" id="KW-0418">Kinase</keyword>
<organism evidence="1 2">
    <name type="scientific">Nocardiopsis metallicus</name>
    <dbReference type="NCBI Taxonomy" id="179819"/>
    <lineage>
        <taxon>Bacteria</taxon>
        <taxon>Bacillati</taxon>
        <taxon>Actinomycetota</taxon>
        <taxon>Actinomycetes</taxon>
        <taxon>Streptosporangiales</taxon>
        <taxon>Nocardiopsidaceae</taxon>
        <taxon>Nocardiopsis</taxon>
    </lineage>
</organism>
<dbReference type="SUPFAM" id="SSF56112">
    <property type="entry name" value="Protein kinase-like (PK-like)"/>
    <property type="match status" value="1"/>
</dbReference>
<dbReference type="Proteomes" id="UP000579647">
    <property type="component" value="Unassembled WGS sequence"/>
</dbReference>
<dbReference type="RefSeq" id="WP_184360254.1">
    <property type="nucleotide sequence ID" value="NZ_JACHDO010000001.1"/>
</dbReference>
<dbReference type="EMBL" id="JACHDO010000001">
    <property type="protein sequence ID" value="MBB5488898.1"/>
    <property type="molecule type" value="Genomic_DNA"/>
</dbReference>
<sequence>MTNAGHTWKLTPTDYHDAGHASVLVIAESGGDRRVLLKGWPDPERCVREVAALRLWSDIPAARVLEVDEEQSIAALSLVGGRPGGGRRGSDDIRQVAGVIQAAHDRGRALEEQPGFPELSAYLDEEVRPRVAHRMDSLTPVATGPLLRAGWRALESLTQAGHRRTVLHGDLYRENTACDGRGRPHLLDPLPMYGDAAYDWAFWTVYYHLGQGTEERLALASRISGIGRTELRSWSLALCLHGLLYYREVADSRHPTMERVMRSLIPAGEDAP</sequence>
<dbReference type="InterPro" id="IPR011009">
    <property type="entry name" value="Kinase-like_dom_sf"/>
</dbReference>
<evidence type="ECO:0000313" key="1">
    <source>
        <dbReference type="EMBL" id="MBB5488898.1"/>
    </source>
</evidence>
<keyword evidence="1" id="KW-0808">Transferase</keyword>